<dbReference type="PRINTS" id="PR00878">
    <property type="entry name" value="CHOLNESTRASE"/>
</dbReference>
<dbReference type="InterPro" id="IPR000997">
    <property type="entry name" value="Cholinesterase"/>
</dbReference>
<dbReference type="Pfam" id="PF00135">
    <property type="entry name" value="COesterase"/>
    <property type="match status" value="1"/>
</dbReference>
<accession>A0AA35QW92</accession>
<dbReference type="PROSITE" id="PS00122">
    <property type="entry name" value="CARBOXYLESTERASE_B_1"/>
    <property type="match status" value="1"/>
</dbReference>
<comment type="caution">
    <text evidence="6">The sequence shown here is derived from an EMBL/GenBank/DDBJ whole genome shotgun (WGS) entry which is preliminary data.</text>
</comment>
<evidence type="ECO:0000256" key="2">
    <source>
        <dbReference type="ARBA" id="ARBA00022801"/>
    </source>
</evidence>
<dbReference type="Gene3D" id="3.40.50.1820">
    <property type="entry name" value="alpha/beta hydrolase"/>
    <property type="match status" value="1"/>
</dbReference>
<gene>
    <name evidence="6" type="ORF">GBAR_LOCUS1457</name>
</gene>
<sequence>MKLCQGVLLLAFNHLCCALAADGPIVATLYGKIQGKYTSTAQVFTSIPYARPPTNELRWKDSVPPEPWEGVIETVADPPGCPQGIPCNLPLPELTCPKRVTEDCLYLNVFTPLSAQPDAKIPVMVFFHGGNFLRGYSGGLLYDGQYIANTSRTIVVTVNYRLGAIGFLVLGEGSDAIEGNYGFKDQRLALHWVQDNIAAFGGDPGQVTIWGQSAGAVSVALHMTTVRSSGLFNKVIMESEPIELTLKDRKHALKLGTDFSKELGCGDKDIACLYSKNITLISAVEDALLSKIVDPLHALEIFLQWTPTIDGVDILDQPFNLLANGEAAEIPTIIGTVSQEGIFFIYEASPKPLSRVEYDVAVVALFPLHFAAVFRHYPAPEDGQDCRMQLAVAGTDYTFTCPNRYAVRGFIDTTAAPTWTYVFNHSISFTSWGQNFTFCDGHSCHGVELPFVFHTAPLAGFNYSQSELELADHMVTYWTNFVHTGAPTVLKTTLKTCWIGPDMMPLTVESL</sequence>
<dbReference type="AlphaFoldDB" id="A0AA35QW92"/>
<name>A0AA35QW92_GEOBA</name>
<evidence type="ECO:0000313" key="7">
    <source>
        <dbReference type="Proteomes" id="UP001174909"/>
    </source>
</evidence>
<comment type="similarity">
    <text evidence="1 4">Belongs to the type-B carboxylesterase/lipase family.</text>
</comment>
<protein>
    <recommendedName>
        <fullName evidence="4">Carboxylic ester hydrolase</fullName>
        <ecNumber evidence="4">3.1.1.-</ecNumber>
    </recommendedName>
</protein>
<keyword evidence="2 4" id="KW-0378">Hydrolase</keyword>
<feature type="active site" description="Charge relay system" evidence="3">
    <location>
        <position position="445"/>
    </location>
</feature>
<dbReference type="InterPro" id="IPR019826">
    <property type="entry name" value="Carboxylesterase_B_AS"/>
</dbReference>
<dbReference type="InterPro" id="IPR019819">
    <property type="entry name" value="Carboxylesterase_B_CS"/>
</dbReference>
<dbReference type="PANTHER" id="PTHR45570">
    <property type="entry name" value="CARBOXYLIC ESTER HYDROLASE"/>
    <property type="match status" value="1"/>
</dbReference>
<proteinExistence type="inferred from homology"/>
<evidence type="ECO:0000256" key="4">
    <source>
        <dbReference type="RuleBase" id="RU361235"/>
    </source>
</evidence>
<keyword evidence="4" id="KW-0732">Signal</keyword>
<reference evidence="6" key="1">
    <citation type="submission" date="2023-03" db="EMBL/GenBank/DDBJ databases">
        <authorList>
            <person name="Steffen K."/>
            <person name="Cardenas P."/>
        </authorList>
    </citation>
    <scope>NUCLEOTIDE SEQUENCE</scope>
</reference>
<dbReference type="PANTHER" id="PTHR45570:SF1">
    <property type="entry name" value="CARBOXYLIC ESTER HYDROLASE"/>
    <property type="match status" value="1"/>
</dbReference>
<dbReference type="PROSITE" id="PS00941">
    <property type="entry name" value="CARBOXYLESTERASE_B_2"/>
    <property type="match status" value="1"/>
</dbReference>
<dbReference type="GO" id="GO:0004104">
    <property type="term" value="F:cholinesterase activity"/>
    <property type="evidence" value="ECO:0007669"/>
    <property type="project" value="InterPro"/>
</dbReference>
<dbReference type="EC" id="3.1.1.-" evidence="4"/>
<evidence type="ECO:0000256" key="3">
    <source>
        <dbReference type="PIRSR" id="PIRSR600997-1"/>
    </source>
</evidence>
<feature type="domain" description="Carboxylesterase type B" evidence="5">
    <location>
        <begin position="23"/>
        <end position="489"/>
    </location>
</feature>
<feature type="active site" description="Acyl-ester intermediate" evidence="3">
    <location>
        <position position="213"/>
    </location>
</feature>
<feature type="active site" description="Charge relay system" evidence="3">
    <location>
        <position position="340"/>
    </location>
</feature>
<organism evidence="6 7">
    <name type="scientific">Geodia barretti</name>
    <name type="common">Barrett's horny sponge</name>
    <dbReference type="NCBI Taxonomy" id="519541"/>
    <lineage>
        <taxon>Eukaryota</taxon>
        <taxon>Metazoa</taxon>
        <taxon>Porifera</taxon>
        <taxon>Demospongiae</taxon>
        <taxon>Heteroscleromorpha</taxon>
        <taxon>Tetractinellida</taxon>
        <taxon>Astrophorina</taxon>
        <taxon>Geodiidae</taxon>
        <taxon>Geodia</taxon>
    </lineage>
</organism>
<dbReference type="EMBL" id="CASHTH010000212">
    <property type="protein sequence ID" value="CAI7994478.1"/>
    <property type="molecule type" value="Genomic_DNA"/>
</dbReference>
<evidence type="ECO:0000313" key="6">
    <source>
        <dbReference type="EMBL" id="CAI7994478.1"/>
    </source>
</evidence>
<dbReference type="SUPFAM" id="SSF53474">
    <property type="entry name" value="alpha/beta-Hydrolases"/>
    <property type="match status" value="1"/>
</dbReference>
<evidence type="ECO:0000256" key="1">
    <source>
        <dbReference type="ARBA" id="ARBA00005964"/>
    </source>
</evidence>
<feature type="chain" id="PRO_5041488923" description="Carboxylic ester hydrolase" evidence="4">
    <location>
        <begin position="19"/>
        <end position="511"/>
    </location>
</feature>
<feature type="signal peptide" evidence="4">
    <location>
        <begin position="1"/>
        <end position="18"/>
    </location>
</feature>
<dbReference type="InterPro" id="IPR029058">
    <property type="entry name" value="AB_hydrolase_fold"/>
</dbReference>
<dbReference type="InterPro" id="IPR002018">
    <property type="entry name" value="CarbesteraseB"/>
</dbReference>
<dbReference type="Proteomes" id="UP001174909">
    <property type="component" value="Unassembled WGS sequence"/>
</dbReference>
<evidence type="ECO:0000259" key="5">
    <source>
        <dbReference type="Pfam" id="PF00135"/>
    </source>
</evidence>
<keyword evidence="7" id="KW-1185">Reference proteome</keyword>